<evidence type="ECO:0000313" key="2">
    <source>
        <dbReference type="Proteomes" id="UP000814033"/>
    </source>
</evidence>
<accession>A0ACB8RQ14</accession>
<dbReference type="Proteomes" id="UP000814033">
    <property type="component" value="Unassembled WGS sequence"/>
</dbReference>
<comment type="caution">
    <text evidence="1">The sequence shown here is derived from an EMBL/GenBank/DDBJ whole genome shotgun (WGS) entry which is preliminary data.</text>
</comment>
<keyword evidence="2" id="KW-1185">Reference proteome</keyword>
<proteinExistence type="predicted"/>
<sequence length="104" mass="11286">MNDSSNLSCGLLLALDYQPLSALDDILLTSDHPNPSSGDITFGSLLSLPDEQDKWYLLDGLGLGEDSCNSLSDSCQTAEDTQRRVLKLMPLPDINAPQNCDDDE</sequence>
<name>A0ACB8RQ14_9AGAM</name>
<evidence type="ECO:0000313" key="1">
    <source>
        <dbReference type="EMBL" id="KAI0046249.1"/>
    </source>
</evidence>
<dbReference type="EMBL" id="MU275930">
    <property type="protein sequence ID" value="KAI0046249.1"/>
    <property type="molecule type" value="Genomic_DNA"/>
</dbReference>
<protein>
    <submittedName>
        <fullName evidence="1">Uncharacterized protein</fullName>
    </submittedName>
</protein>
<reference evidence="1" key="1">
    <citation type="submission" date="2021-02" db="EMBL/GenBank/DDBJ databases">
        <authorList>
            <consortium name="DOE Joint Genome Institute"/>
            <person name="Ahrendt S."/>
            <person name="Looney B.P."/>
            <person name="Miyauchi S."/>
            <person name="Morin E."/>
            <person name="Drula E."/>
            <person name="Courty P.E."/>
            <person name="Chicoki N."/>
            <person name="Fauchery L."/>
            <person name="Kohler A."/>
            <person name="Kuo A."/>
            <person name="Labutti K."/>
            <person name="Pangilinan J."/>
            <person name="Lipzen A."/>
            <person name="Riley R."/>
            <person name="Andreopoulos W."/>
            <person name="He G."/>
            <person name="Johnson J."/>
            <person name="Barry K.W."/>
            <person name="Grigoriev I.V."/>
            <person name="Nagy L."/>
            <person name="Hibbett D."/>
            <person name="Henrissat B."/>
            <person name="Matheny P.B."/>
            <person name="Labbe J."/>
            <person name="Martin F."/>
        </authorList>
    </citation>
    <scope>NUCLEOTIDE SEQUENCE</scope>
    <source>
        <strain evidence="1">FP105234-sp</strain>
    </source>
</reference>
<organism evidence="1 2">
    <name type="scientific">Auriscalpium vulgare</name>
    <dbReference type="NCBI Taxonomy" id="40419"/>
    <lineage>
        <taxon>Eukaryota</taxon>
        <taxon>Fungi</taxon>
        <taxon>Dikarya</taxon>
        <taxon>Basidiomycota</taxon>
        <taxon>Agaricomycotina</taxon>
        <taxon>Agaricomycetes</taxon>
        <taxon>Russulales</taxon>
        <taxon>Auriscalpiaceae</taxon>
        <taxon>Auriscalpium</taxon>
    </lineage>
</organism>
<reference evidence="1" key="2">
    <citation type="journal article" date="2022" name="New Phytol.">
        <title>Evolutionary transition to the ectomycorrhizal habit in the genomes of a hyperdiverse lineage of mushroom-forming fungi.</title>
        <authorList>
            <person name="Looney B."/>
            <person name="Miyauchi S."/>
            <person name="Morin E."/>
            <person name="Drula E."/>
            <person name="Courty P.E."/>
            <person name="Kohler A."/>
            <person name="Kuo A."/>
            <person name="LaButti K."/>
            <person name="Pangilinan J."/>
            <person name="Lipzen A."/>
            <person name="Riley R."/>
            <person name="Andreopoulos W."/>
            <person name="He G."/>
            <person name="Johnson J."/>
            <person name="Nolan M."/>
            <person name="Tritt A."/>
            <person name="Barry K.W."/>
            <person name="Grigoriev I.V."/>
            <person name="Nagy L.G."/>
            <person name="Hibbett D."/>
            <person name="Henrissat B."/>
            <person name="Matheny P.B."/>
            <person name="Labbe J."/>
            <person name="Martin F.M."/>
        </authorList>
    </citation>
    <scope>NUCLEOTIDE SEQUENCE</scope>
    <source>
        <strain evidence="1">FP105234-sp</strain>
    </source>
</reference>
<gene>
    <name evidence="1" type="ORF">FA95DRAFT_1679899</name>
</gene>